<dbReference type="PANTHER" id="PTHR21010:SF3">
    <property type="entry name" value="DAXX"/>
    <property type="match status" value="1"/>
</dbReference>
<sequence length="122" mass="13560">MSDNKVRFVNSWNSMGKVTILEKQYWQLLDIPGPGASEPATDYVTILEKQYWQLLDIPGPGASEPATDYVMRVMEILDDAKATPQRSGISGLLSATFSVDKTRDATLYESIKSSFLSNILII</sequence>
<proteinExistence type="predicted"/>
<evidence type="ECO:0000313" key="1">
    <source>
        <dbReference type="Proteomes" id="UP000036681"/>
    </source>
</evidence>
<dbReference type="WBParaSite" id="ALUE_0002321501-mRNA-1">
    <property type="protein sequence ID" value="ALUE_0002321501-mRNA-1"/>
    <property type="gene ID" value="ALUE_0002321501"/>
</dbReference>
<dbReference type="PANTHER" id="PTHR21010">
    <property type="entry name" value="AGAP001581-PA"/>
    <property type="match status" value="1"/>
</dbReference>
<organism evidence="1 2">
    <name type="scientific">Ascaris lumbricoides</name>
    <name type="common">Giant roundworm</name>
    <dbReference type="NCBI Taxonomy" id="6252"/>
    <lineage>
        <taxon>Eukaryota</taxon>
        <taxon>Metazoa</taxon>
        <taxon>Ecdysozoa</taxon>
        <taxon>Nematoda</taxon>
        <taxon>Chromadorea</taxon>
        <taxon>Rhabditida</taxon>
        <taxon>Spirurina</taxon>
        <taxon>Ascaridomorpha</taxon>
        <taxon>Ascaridoidea</taxon>
        <taxon>Ascarididae</taxon>
        <taxon>Ascaris</taxon>
    </lineage>
</organism>
<reference evidence="2" key="1">
    <citation type="submission" date="2017-02" db="UniProtKB">
        <authorList>
            <consortium name="WormBaseParasite"/>
        </authorList>
    </citation>
    <scope>IDENTIFICATION</scope>
</reference>
<accession>A0A0M3IWT7</accession>
<name>A0A0M3IWT7_ASCLU</name>
<dbReference type="Proteomes" id="UP000036681">
    <property type="component" value="Unplaced"/>
</dbReference>
<protein>
    <submittedName>
        <fullName evidence="2">ANF_receptor domain-containing protein</fullName>
    </submittedName>
</protein>
<keyword evidence="1" id="KW-1185">Reference proteome</keyword>
<dbReference type="AlphaFoldDB" id="A0A0M3IWT7"/>
<evidence type="ECO:0000313" key="2">
    <source>
        <dbReference type="WBParaSite" id="ALUE_0002321501-mRNA-1"/>
    </source>
</evidence>